<dbReference type="Pfam" id="PF13588">
    <property type="entry name" value="HSDR_N_2"/>
    <property type="match status" value="1"/>
</dbReference>
<feature type="domain" description="Type I restriction enzyme R protein N-terminal" evidence="1">
    <location>
        <begin position="35"/>
        <end position="144"/>
    </location>
</feature>
<keyword evidence="3" id="KW-1185">Reference proteome</keyword>
<reference evidence="2 3" key="1">
    <citation type="journal article" date="2014" name="Int. J. Syst. Evol. Microbiol.">
        <title>Complete genome sequence of Corynebacterium casei LMG S-19264T (=DSM 44701T), isolated from a smear-ripened cheese.</title>
        <authorList>
            <consortium name="US DOE Joint Genome Institute (JGI-PGF)"/>
            <person name="Walter F."/>
            <person name="Albersmeier A."/>
            <person name="Kalinowski J."/>
            <person name="Ruckert C."/>
        </authorList>
    </citation>
    <scope>NUCLEOTIDE SEQUENCE [LARGE SCALE GENOMIC DNA]</scope>
    <source>
        <strain evidence="2 3">CGMCC 1.12925</strain>
    </source>
</reference>
<gene>
    <name evidence="2" type="ORF">GCM10010831_18240</name>
</gene>
<dbReference type="RefSeq" id="WP_188406540.1">
    <property type="nucleotide sequence ID" value="NZ_BMGL01000010.1"/>
</dbReference>
<organism evidence="2 3">
    <name type="scientific">Psychroflexus salis</name>
    <dbReference type="NCBI Taxonomy" id="1526574"/>
    <lineage>
        <taxon>Bacteria</taxon>
        <taxon>Pseudomonadati</taxon>
        <taxon>Bacteroidota</taxon>
        <taxon>Flavobacteriia</taxon>
        <taxon>Flavobacteriales</taxon>
        <taxon>Flavobacteriaceae</taxon>
        <taxon>Psychroflexus</taxon>
    </lineage>
</organism>
<name>A0A916ZX23_9FLAO</name>
<dbReference type="InterPro" id="IPR029464">
    <property type="entry name" value="HSDR_N"/>
</dbReference>
<accession>A0A916ZX23</accession>
<dbReference type="GO" id="GO:0004519">
    <property type="term" value="F:endonuclease activity"/>
    <property type="evidence" value="ECO:0007669"/>
    <property type="project" value="UniProtKB-KW"/>
</dbReference>
<evidence type="ECO:0000313" key="2">
    <source>
        <dbReference type="EMBL" id="GGE17319.1"/>
    </source>
</evidence>
<evidence type="ECO:0000259" key="1">
    <source>
        <dbReference type="Pfam" id="PF13588"/>
    </source>
</evidence>
<dbReference type="AlphaFoldDB" id="A0A916ZX23"/>
<keyword evidence="2" id="KW-0540">Nuclease</keyword>
<keyword evidence="2" id="KW-0378">Hydrolase</keyword>
<comment type="caution">
    <text evidence="2">The sequence shown here is derived from an EMBL/GenBank/DDBJ whole genome shotgun (WGS) entry which is preliminary data.</text>
</comment>
<dbReference type="EMBL" id="BMGL01000010">
    <property type="protein sequence ID" value="GGE17319.1"/>
    <property type="molecule type" value="Genomic_DNA"/>
</dbReference>
<proteinExistence type="predicted"/>
<keyword evidence="2" id="KW-0255">Endonuclease</keyword>
<evidence type="ECO:0000313" key="3">
    <source>
        <dbReference type="Proteomes" id="UP000599688"/>
    </source>
</evidence>
<dbReference type="Proteomes" id="UP000599688">
    <property type="component" value="Unassembled WGS sequence"/>
</dbReference>
<protein>
    <submittedName>
        <fullName evidence="2">Restriction endonuclease subunit R</fullName>
    </submittedName>
</protein>
<sequence length="149" mass="17773">MQKLNFPQYQFRFKNTENKIGIFTPLRKKFVILTPEEWVRQHCVHFLMNEKKYPITLLNEEKKVNVNGMSKRYDIVAYKNNGKVKLVVECKAPSVQITQTTFDQIARYNLSLNADFLMLTNGLNHYFCQMNFKEKTYTFLRDLPEYSVL</sequence>